<evidence type="ECO:0000313" key="9">
    <source>
        <dbReference type="Proteomes" id="UP000317371"/>
    </source>
</evidence>
<feature type="transmembrane region" description="Helical" evidence="6">
    <location>
        <begin position="66"/>
        <end position="85"/>
    </location>
</feature>
<comment type="similarity">
    <text evidence="2">Belongs to the GtrA family.</text>
</comment>
<reference evidence="8 9" key="1">
    <citation type="submission" date="2019-06" db="EMBL/GenBank/DDBJ databases">
        <title>Genome sequence of Litorilinea aerophila BAA-2444.</title>
        <authorList>
            <person name="Maclea K.S."/>
            <person name="Maurais E.G."/>
            <person name="Iannazzi L.C."/>
        </authorList>
    </citation>
    <scope>NUCLEOTIDE SEQUENCE [LARGE SCALE GENOMIC DNA]</scope>
    <source>
        <strain evidence="8 9">ATCC BAA-2444</strain>
    </source>
</reference>
<dbReference type="InterPro" id="IPR051401">
    <property type="entry name" value="GtrA_CellWall_Glycosyl"/>
</dbReference>
<proteinExistence type="inferred from homology"/>
<dbReference type="Proteomes" id="UP000317371">
    <property type="component" value="Unassembled WGS sequence"/>
</dbReference>
<keyword evidence="4 6" id="KW-1133">Transmembrane helix</keyword>
<feature type="domain" description="GtrA/DPMS transmembrane" evidence="7">
    <location>
        <begin position="40"/>
        <end position="170"/>
    </location>
</feature>
<feature type="transmembrane region" description="Helical" evidence="6">
    <location>
        <begin position="106"/>
        <end position="125"/>
    </location>
</feature>
<evidence type="ECO:0000256" key="3">
    <source>
        <dbReference type="ARBA" id="ARBA00022692"/>
    </source>
</evidence>
<feature type="transmembrane region" description="Helical" evidence="6">
    <location>
        <begin position="38"/>
        <end position="60"/>
    </location>
</feature>
<evidence type="ECO:0000256" key="1">
    <source>
        <dbReference type="ARBA" id="ARBA00004141"/>
    </source>
</evidence>
<keyword evidence="5 6" id="KW-0472">Membrane</keyword>
<evidence type="ECO:0000256" key="5">
    <source>
        <dbReference type="ARBA" id="ARBA00023136"/>
    </source>
</evidence>
<sequence length="174" mass="19484">MSAVVFTPGCTSNQWRVGLTITQVRDLARANRREVKRFVKFAIVGAAGSVTDFTILNLLIQLFGAPLFVANACSFTAAVLQNFTLNRRWTFPESRERQAGGQLAQFASVSLIGLGINQMVFLTIHHLTEPYWMSFIGHKSVAFTVSYNVAKLFAIGVVLFWNFTANRLWTYRGL</sequence>
<dbReference type="AlphaFoldDB" id="A0A540VD02"/>
<evidence type="ECO:0000259" key="7">
    <source>
        <dbReference type="Pfam" id="PF04138"/>
    </source>
</evidence>
<dbReference type="PANTHER" id="PTHR38459">
    <property type="entry name" value="PROPHAGE BACTOPRENOL-LINKED GLUCOSE TRANSLOCASE HOMOLOG"/>
    <property type="match status" value="1"/>
</dbReference>
<protein>
    <submittedName>
        <fullName evidence="8">GtrA family protein</fullName>
    </submittedName>
</protein>
<name>A0A540VD02_9CHLR</name>
<feature type="transmembrane region" description="Helical" evidence="6">
    <location>
        <begin position="145"/>
        <end position="164"/>
    </location>
</feature>
<dbReference type="EMBL" id="VIGC01000030">
    <property type="protein sequence ID" value="TQE93963.1"/>
    <property type="molecule type" value="Genomic_DNA"/>
</dbReference>
<gene>
    <name evidence="8" type="ORF">FKZ61_19105</name>
</gene>
<dbReference type="OrthoDB" id="9807815at2"/>
<comment type="caution">
    <text evidence="8">The sequence shown here is derived from an EMBL/GenBank/DDBJ whole genome shotgun (WGS) entry which is preliminary data.</text>
</comment>
<comment type="subcellular location">
    <subcellularLocation>
        <location evidence="1">Membrane</location>
        <topology evidence="1">Multi-pass membrane protein</topology>
    </subcellularLocation>
</comment>
<dbReference type="Pfam" id="PF04138">
    <property type="entry name" value="GtrA_DPMS_TM"/>
    <property type="match status" value="1"/>
</dbReference>
<organism evidence="8 9">
    <name type="scientific">Litorilinea aerophila</name>
    <dbReference type="NCBI Taxonomy" id="1204385"/>
    <lineage>
        <taxon>Bacteria</taxon>
        <taxon>Bacillati</taxon>
        <taxon>Chloroflexota</taxon>
        <taxon>Caldilineae</taxon>
        <taxon>Caldilineales</taxon>
        <taxon>Caldilineaceae</taxon>
        <taxon>Litorilinea</taxon>
    </lineage>
</organism>
<evidence type="ECO:0000256" key="2">
    <source>
        <dbReference type="ARBA" id="ARBA00009399"/>
    </source>
</evidence>
<evidence type="ECO:0000256" key="6">
    <source>
        <dbReference type="SAM" id="Phobius"/>
    </source>
</evidence>
<accession>A0A540VD02</accession>
<dbReference type="FunCoup" id="A0A540VD02">
    <property type="interactions" value="22"/>
</dbReference>
<dbReference type="PANTHER" id="PTHR38459:SF1">
    <property type="entry name" value="PROPHAGE BACTOPRENOL-LINKED GLUCOSE TRANSLOCASE HOMOLOG"/>
    <property type="match status" value="1"/>
</dbReference>
<evidence type="ECO:0000256" key="4">
    <source>
        <dbReference type="ARBA" id="ARBA00022989"/>
    </source>
</evidence>
<dbReference type="InParanoid" id="A0A540VD02"/>
<dbReference type="GO" id="GO:0005886">
    <property type="term" value="C:plasma membrane"/>
    <property type="evidence" value="ECO:0007669"/>
    <property type="project" value="TreeGrafter"/>
</dbReference>
<keyword evidence="3 6" id="KW-0812">Transmembrane</keyword>
<keyword evidence="9" id="KW-1185">Reference proteome</keyword>
<dbReference type="GO" id="GO:0000271">
    <property type="term" value="P:polysaccharide biosynthetic process"/>
    <property type="evidence" value="ECO:0007669"/>
    <property type="project" value="InterPro"/>
</dbReference>
<evidence type="ECO:0000313" key="8">
    <source>
        <dbReference type="EMBL" id="TQE93963.1"/>
    </source>
</evidence>
<dbReference type="InterPro" id="IPR007267">
    <property type="entry name" value="GtrA_DPMS_TM"/>
</dbReference>